<dbReference type="AlphaFoldDB" id="A0A7W3PAX0"/>
<name>A0A7W3PAX0_9ACTN</name>
<accession>A0A7W3PAX0</accession>
<keyword evidence="1" id="KW-0812">Transmembrane</keyword>
<proteinExistence type="predicted"/>
<organism evidence="2 3">
    <name type="scientific">Nocardioides ginsengisegetis</name>
    <dbReference type="NCBI Taxonomy" id="661491"/>
    <lineage>
        <taxon>Bacteria</taxon>
        <taxon>Bacillati</taxon>
        <taxon>Actinomycetota</taxon>
        <taxon>Actinomycetes</taxon>
        <taxon>Propionibacteriales</taxon>
        <taxon>Nocardioidaceae</taxon>
        <taxon>Nocardioides</taxon>
    </lineage>
</organism>
<keyword evidence="1" id="KW-0472">Membrane</keyword>
<feature type="transmembrane region" description="Helical" evidence="1">
    <location>
        <begin position="35"/>
        <end position="55"/>
    </location>
</feature>
<dbReference type="RefSeq" id="WP_182540853.1">
    <property type="nucleotide sequence ID" value="NZ_JACGXA010000001.1"/>
</dbReference>
<gene>
    <name evidence="2" type="ORF">FB382_003324</name>
</gene>
<evidence type="ECO:0000313" key="3">
    <source>
        <dbReference type="Proteomes" id="UP000580910"/>
    </source>
</evidence>
<protein>
    <submittedName>
        <fullName evidence="2">Uncharacterized protein</fullName>
    </submittedName>
</protein>
<evidence type="ECO:0000256" key="1">
    <source>
        <dbReference type="SAM" id="Phobius"/>
    </source>
</evidence>
<sequence>MNPLSWPVVCGALIITSPALYGALVSGTVSLDVALVRLGLCAVGIWIVLSLAASLTTDALAATRRERADDAATEEMPTV</sequence>
<dbReference type="Proteomes" id="UP000580910">
    <property type="component" value="Unassembled WGS sequence"/>
</dbReference>
<keyword evidence="3" id="KW-1185">Reference proteome</keyword>
<comment type="caution">
    <text evidence="2">The sequence shown here is derived from an EMBL/GenBank/DDBJ whole genome shotgun (WGS) entry which is preliminary data.</text>
</comment>
<keyword evidence="1" id="KW-1133">Transmembrane helix</keyword>
<reference evidence="2 3" key="1">
    <citation type="submission" date="2020-07" db="EMBL/GenBank/DDBJ databases">
        <title>Sequencing the genomes of 1000 actinobacteria strains.</title>
        <authorList>
            <person name="Klenk H.-P."/>
        </authorList>
    </citation>
    <scope>NUCLEOTIDE SEQUENCE [LARGE SCALE GENOMIC DNA]</scope>
    <source>
        <strain evidence="2 3">DSM 21349</strain>
    </source>
</reference>
<evidence type="ECO:0000313" key="2">
    <source>
        <dbReference type="EMBL" id="MBA8805033.1"/>
    </source>
</evidence>
<dbReference type="EMBL" id="JACGXA010000001">
    <property type="protein sequence ID" value="MBA8805033.1"/>
    <property type="molecule type" value="Genomic_DNA"/>
</dbReference>